<sequence>MTLPRTERHGAAQQLATLLGVEFPEAAVTYPIVFSQGPRGLTPCALLGLERGRNQYVTQNGEWRPHAYLPASVRAYPFFPVVEDDGEVRVHIDADYDGWSTVEGERLFEEDGSLTPLLTERVELLLECAREAMPTRDFVQELLRLDLLEQRTTTMARPGGATVGIGDIWVISEERLREIGADGSPADLLSLHLKGHLKLIHAHLVSLHNLTRLYGELFDG</sequence>
<organism evidence="1 2">
    <name type="scientific">Streptomyces viridochromogenes Tue57</name>
    <dbReference type="NCBI Taxonomy" id="1160705"/>
    <lineage>
        <taxon>Bacteria</taxon>
        <taxon>Bacillati</taxon>
        <taxon>Actinomycetota</taxon>
        <taxon>Actinomycetes</taxon>
        <taxon>Kitasatosporales</taxon>
        <taxon>Streptomycetaceae</taxon>
        <taxon>Streptomyces</taxon>
    </lineage>
</organism>
<protein>
    <submittedName>
        <fullName evidence="1">Putative SapC family protein</fullName>
    </submittedName>
</protein>
<gene>
    <name evidence="1" type="ORF">STVIR_1904</name>
</gene>
<reference evidence="1 2" key="1">
    <citation type="journal article" date="2013" name="Genome Announc.">
        <title>Draft Genome Sequence of Streptomyces viridochromogenes Strain Tu57, Producer of Avilamycin.</title>
        <authorList>
            <person name="Gruning B.A."/>
            <person name="Erxleben A."/>
            <person name="Hahnlein A."/>
            <person name="Gunther S."/>
        </authorList>
    </citation>
    <scope>NUCLEOTIDE SEQUENCE [LARGE SCALE GENOMIC DNA]</scope>
    <source>
        <strain evidence="1 2">Tue57</strain>
    </source>
</reference>
<dbReference type="Pfam" id="PF07277">
    <property type="entry name" value="SapC"/>
    <property type="match status" value="1"/>
</dbReference>
<comment type="caution">
    <text evidence="1">The sequence shown here is derived from an EMBL/GenBank/DDBJ whole genome shotgun (WGS) entry which is preliminary data.</text>
</comment>
<accession>L8PL38</accession>
<name>L8PL38_STRVR</name>
<evidence type="ECO:0000313" key="1">
    <source>
        <dbReference type="EMBL" id="ELS57170.1"/>
    </source>
</evidence>
<dbReference type="EMBL" id="AMLP01000063">
    <property type="protein sequence ID" value="ELS57170.1"/>
    <property type="molecule type" value="Genomic_DNA"/>
</dbReference>
<dbReference type="InterPro" id="IPR010836">
    <property type="entry name" value="SapC"/>
</dbReference>
<proteinExistence type="predicted"/>
<evidence type="ECO:0000313" key="2">
    <source>
        <dbReference type="Proteomes" id="UP000011205"/>
    </source>
</evidence>
<dbReference type="Proteomes" id="UP000011205">
    <property type="component" value="Unassembled WGS sequence"/>
</dbReference>
<dbReference type="AlphaFoldDB" id="L8PL38"/>
<dbReference type="PATRIC" id="fig|1160705.3.peg.1895"/>